<dbReference type="InterPro" id="IPR006059">
    <property type="entry name" value="SBP"/>
</dbReference>
<accession>A0A679C7W9</accession>
<keyword evidence="4" id="KW-0564">Palmitate</keyword>
<dbReference type="InterPro" id="IPR050490">
    <property type="entry name" value="Bact_solute-bd_prot1"/>
</dbReference>
<evidence type="ECO:0000256" key="4">
    <source>
        <dbReference type="ARBA" id="ARBA00023139"/>
    </source>
</evidence>
<evidence type="ECO:0000256" key="3">
    <source>
        <dbReference type="ARBA" id="ARBA00023136"/>
    </source>
</evidence>
<dbReference type="EMBL" id="LC467712">
    <property type="protein sequence ID" value="BBI93350.1"/>
    <property type="molecule type" value="Genomic_DNA"/>
</dbReference>
<protein>
    <recommendedName>
        <fullName evidence="7">Extracellular solute-binding protein</fullName>
    </recommendedName>
</protein>
<dbReference type="AlphaFoldDB" id="A0A679C7W9"/>
<dbReference type="RefSeq" id="WP_223924206.1">
    <property type="nucleotide sequence ID" value="NZ_AP024831.1"/>
</dbReference>
<keyword evidence="5" id="KW-0449">Lipoprotein</keyword>
<keyword evidence="1" id="KW-1003">Cell membrane</keyword>
<sequence>MKRHKAILSIFLILTLLSGCSGYSSEVVLIENEPPAEQEHLFLSVFGYKADALNLTAIENILNLHMEQNPDIVVTYEGVKGADYWNALERRAQANGLDDVFMVDHDHVIELTGQGKLADLSGLPAIEKYQDIMKEQFINKDGSAYFLPICISAYGLYINYDLLEAHGQKVPENWSDFLDVCNYFVKKGMTPIVANNYTSLKHLIVARSLYSVYQQDSSAAIERFNREPEELANALRPGIKMVEEMIDCKWIDCAETLTTDQTSDDLKLFVGGDRPFMVTGGWATSRVAAMNPEFSYGVHPFPILDDGGVLVIDANTCISVNADSEHLDEAMQLVECITQPDCIWEYCDSQSSYTPLQDDRIPADETILPASACLEQEQIVIGSDYRLNLPLDTSLSEITQQMLMGMSADEAATLLNRLLEQ</sequence>
<evidence type="ECO:0008006" key="7">
    <source>
        <dbReference type="Google" id="ProtNLM"/>
    </source>
</evidence>
<proteinExistence type="predicted"/>
<keyword evidence="3" id="KW-0472">Membrane</keyword>
<organism evidence="6">
    <name type="scientific">Enterococcus faecium</name>
    <name type="common">Streptococcus faecium</name>
    <dbReference type="NCBI Taxonomy" id="1352"/>
    <lineage>
        <taxon>Bacteria</taxon>
        <taxon>Bacillati</taxon>
        <taxon>Bacillota</taxon>
        <taxon>Bacilli</taxon>
        <taxon>Lactobacillales</taxon>
        <taxon>Enterococcaceae</taxon>
        <taxon>Enterococcus</taxon>
    </lineage>
</organism>
<dbReference type="Pfam" id="PF13416">
    <property type="entry name" value="SBP_bac_8"/>
    <property type="match status" value="1"/>
</dbReference>
<evidence type="ECO:0000313" key="6">
    <source>
        <dbReference type="EMBL" id="BBI93350.1"/>
    </source>
</evidence>
<name>A0A679C7W9_ENTFC</name>
<dbReference type="SUPFAM" id="SSF53850">
    <property type="entry name" value="Periplasmic binding protein-like II"/>
    <property type="match status" value="1"/>
</dbReference>
<dbReference type="Gene3D" id="3.40.190.10">
    <property type="entry name" value="Periplasmic binding protein-like II"/>
    <property type="match status" value="2"/>
</dbReference>
<reference evidence="6" key="1">
    <citation type="submission" date="2019-03" db="EMBL/GenBank/DDBJ databases">
        <title>Molecular characterization of the VanD-type vancomycin-resistant Enterococcus faecium clinical isolates from a patient after vancomycin therapy.</title>
        <authorList>
            <person name="Hashimoto Y."/>
            <person name="Hisatsune J."/>
            <person name="Nomura T."/>
            <person name="Hirakawa H."/>
            <person name="Kojima N."/>
            <person name="Ono Y."/>
            <person name="Hasegawa Y."/>
            <person name="Tanimoto K."/>
            <person name="Sugai M."/>
            <person name="Tomita H."/>
        </authorList>
    </citation>
    <scope>NUCLEOTIDE SEQUENCE</scope>
    <source>
        <strain evidence="6">AA620</strain>
    </source>
</reference>
<dbReference type="PANTHER" id="PTHR43649">
    <property type="entry name" value="ARABINOSE-BINDING PROTEIN-RELATED"/>
    <property type="match status" value="1"/>
</dbReference>
<dbReference type="PROSITE" id="PS51257">
    <property type="entry name" value="PROKAR_LIPOPROTEIN"/>
    <property type="match status" value="1"/>
</dbReference>
<keyword evidence="2" id="KW-0732">Signal</keyword>
<evidence type="ECO:0000256" key="2">
    <source>
        <dbReference type="ARBA" id="ARBA00022729"/>
    </source>
</evidence>
<evidence type="ECO:0000256" key="5">
    <source>
        <dbReference type="ARBA" id="ARBA00023288"/>
    </source>
</evidence>
<evidence type="ECO:0000256" key="1">
    <source>
        <dbReference type="ARBA" id="ARBA00022475"/>
    </source>
</evidence>
<dbReference type="PANTHER" id="PTHR43649:SF33">
    <property type="entry name" value="POLYGALACTURONAN_RHAMNOGALACTURONAN-BINDING PROTEIN YTCQ"/>
    <property type="match status" value="1"/>
</dbReference>